<dbReference type="Pfam" id="PF00379">
    <property type="entry name" value="Chitin_bind_4"/>
    <property type="match status" value="1"/>
</dbReference>
<dbReference type="PROSITE" id="PS00233">
    <property type="entry name" value="CHIT_BIND_RR_1"/>
    <property type="match status" value="1"/>
</dbReference>
<gene>
    <name evidence="4" type="ORF">MELIAE_LOCUS7998</name>
</gene>
<dbReference type="PANTHER" id="PTHR12236:SF95">
    <property type="entry name" value="CUTICULAR PROTEIN 76BD, ISOFORM C-RELATED"/>
    <property type="match status" value="1"/>
</dbReference>
<feature type="signal peptide" evidence="3">
    <location>
        <begin position="1"/>
        <end position="17"/>
    </location>
</feature>
<dbReference type="GO" id="GO:0042302">
    <property type="term" value="F:structural constituent of cuticle"/>
    <property type="evidence" value="ECO:0007669"/>
    <property type="project" value="UniProtKB-UniRule"/>
</dbReference>
<dbReference type="InterPro" id="IPR000618">
    <property type="entry name" value="Insect_cuticle"/>
</dbReference>
<protein>
    <submittedName>
        <fullName evidence="4">Uncharacterized protein</fullName>
    </submittedName>
</protein>
<feature type="chain" id="PRO_5040194473" evidence="3">
    <location>
        <begin position="18"/>
        <end position="129"/>
    </location>
</feature>
<dbReference type="GO" id="GO:0005615">
    <property type="term" value="C:extracellular space"/>
    <property type="evidence" value="ECO:0007669"/>
    <property type="project" value="TreeGrafter"/>
</dbReference>
<evidence type="ECO:0000256" key="1">
    <source>
        <dbReference type="ARBA" id="ARBA00022460"/>
    </source>
</evidence>
<dbReference type="PANTHER" id="PTHR12236">
    <property type="entry name" value="STRUCTURAL CONTITUENT OF CUTICLE"/>
    <property type="match status" value="1"/>
</dbReference>
<dbReference type="AlphaFoldDB" id="A0A9P0B4E0"/>
<keyword evidence="1 2" id="KW-0193">Cuticle</keyword>
<dbReference type="PRINTS" id="PR00947">
    <property type="entry name" value="CUTICLE"/>
</dbReference>
<dbReference type="Proteomes" id="UP001154078">
    <property type="component" value="Chromosome 5"/>
</dbReference>
<name>A0A9P0B4E0_BRAAE</name>
<dbReference type="InterPro" id="IPR051217">
    <property type="entry name" value="Insect_Cuticle_Struc_Prot"/>
</dbReference>
<keyword evidence="3" id="KW-0732">Signal</keyword>
<evidence type="ECO:0000313" key="4">
    <source>
        <dbReference type="EMBL" id="CAH0557233.1"/>
    </source>
</evidence>
<evidence type="ECO:0000313" key="5">
    <source>
        <dbReference type="Proteomes" id="UP001154078"/>
    </source>
</evidence>
<evidence type="ECO:0000256" key="3">
    <source>
        <dbReference type="SAM" id="SignalP"/>
    </source>
</evidence>
<organism evidence="4 5">
    <name type="scientific">Brassicogethes aeneus</name>
    <name type="common">Rape pollen beetle</name>
    <name type="synonym">Meligethes aeneus</name>
    <dbReference type="NCBI Taxonomy" id="1431903"/>
    <lineage>
        <taxon>Eukaryota</taxon>
        <taxon>Metazoa</taxon>
        <taxon>Ecdysozoa</taxon>
        <taxon>Arthropoda</taxon>
        <taxon>Hexapoda</taxon>
        <taxon>Insecta</taxon>
        <taxon>Pterygota</taxon>
        <taxon>Neoptera</taxon>
        <taxon>Endopterygota</taxon>
        <taxon>Coleoptera</taxon>
        <taxon>Polyphaga</taxon>
        <taxon>Cucujiformia</taxon>
        <taxon>Nitidulidae</taxon>
        <taxon>Meligethinae</taxon>
        <taxon>Brassicogethes</taxon>
    </lineage>
</organism>
<evidence type="ECO:0000256" key="2">
    <source>
        <dbReference type="PROSITE-ProRule" id="PRU00497"/>
    </source>
</evidence>
<dbReference type="InterPro" id="IPR031311">
    <property type="entry name" value="CHIT_BIND_RR_consensus"/>
</dbReference>
<dbReference type="OrthoDB" id="6348134at2759"/>
<keyword evidence="5" id="KW-1185">Reference proteome</keyword>
<reference evidence="4" key="1">
    <citation type="submission" date="2021-12" db="EMBL/GenBank/DDBJ databases">
        <authorList>
            <person name="King R."/>
        </authorList>
    </citation>
    <scope>NUCLEOTIDE SEQUENCE</scope>
</reference>
<dbReference type="GO" id="GO:0031012">
    <property type="term" value="C:extracellular matrix"/>
    <property type="evidence" value="ECO:0007669"/>
    <property type="project" value="TreeGrafter"/>
</dbReference>
<sequence length="129" mass="14220">MFSKIIAIATFLAVARGGIVDYASQSLGGSYGGGHEHHVDYYAYPKYEFKYGVQDPHTGDHKTQHEVRDGDVVKGSYSLVEPDGTTRTVHYTADDHNGFNAVVEKSGQAFHQAPVYTNSIVAAEPYYHH</sequence>
<proteinExistence type="predicted"/>
<accession>A0A9P0B4E0</accession>
<dbReference type="EMBL" id="OV121136">
    <property type="protein sequence ID" value="CAH0557233.1"/>
    <property type="molecule type" value="Genomic_DNA"/>
</dbReference>
<dbReference type="PROSITE" id="PS51155">
    <property type="entry name" value="CHIT_BIND_RR_2"/>
    <property type="match status" value="1"/>
</dbReference>